<keyword evidence="2" id="KW-1185">Reference proteome</keyword>
<dbReference type="RefSeq" id="WP_277565667.1">
    <property type="nucleotide sequence ID" value="NZ_JAPDHZ010000003.1"/>
</dbReference>
<dbReference type="AlphaFoldDB" id="A0A9X4KLF4"/>
<proteinExistence type="predicted"/>
<accession>A0A9X4KLF4</accession>
<name>A0A9X4KLF4_9BACL</name>
<protein>
    <submittedName>
        <fullName evidence="1">L-rhamnose mutarotase</fullName>
    </submittedName>
</protein>
<evidence type="ECO:0000313" key="1">
    <source>
        <dbReference type="EMBL" id="MDG0791820.1"/>
    </source>
</evidence>
<comment type="caution">
    <text evidence="1">The sequence shown here is derived from an EMBL/GenBank/DDBJ whole genome shotgun (WGS) entry which is preliminary data.</text>
</comment>
<dbReference type="Proteomes" id="UP001153387">
    <property type="component" value="Unassembled WGS sequence"/>
</dbReference>
<gene>
    <name evidence="1" type="ORF">OMP38_13830</name>
</gene>
<sequence>MIERSLWVATLRADKVEDYERLHARLPAEIAAQLGDKGFVRLDIYRHGLALFMTWEVDPGRAKAGRIVRESAERAWDRLTGDCFAESWRQVPLLFRLSDHLHKASQLEGQGAD</sequence>
<organism evidence="1 2">
    <name type="scientific">Cohnella ginsengisoli</name>
    <dbReference type="NCBI Taxonomy" id="425004"/>
    <lineage>
        <taxon>Bacteria</taxon>
        <taxon>Bacillati</taxon>
        <taxon>Bacillota</taxon>
        <taxon>Bacilli</taxon>
        <taxon>Bacillales</taxon>
        <taxon>Paenibacillaceae</taxon>
        <taxon>Cohnella</taxon>
    </lineage>
</organism>
<evidence type="ECO:0000313" key="2">
    <source>
        <dbReference type="Proteomes" id="UP001153387"/>
    </source>
</evidence>
<dbReference type="Pfam" id="PF05336">
    <property type="entry name" value="rhaM"/>
    <property type="match status" value="1"/>
</dbReference>
<dbReference type="GO" id="GO:0016857">
    <property type="term" value="F:racemase and epimerase activity, acting on carbohydrates and derivatives"/>
    <property type="evidence" value="ECO:0007669"/>
    <property type="project" value="InterPro"/>
</dbReference>
<dbReference type="InterPro" id="IPR008000">
    <property type="entry name" value="Rham/fucose_mutarotase"/>
</dbReference>
<reference evidence="1 2" key="1">
    <citation type="submission" date="2022-10" db="EMBL/GenBank/DDBJ databases">
        <title>Comparative genomic analysis of Cohnella hashimotonis sp. nov., isolated from the International Space Station.</title>
        <authorList>
            <person name="Simpson A."/>
            <person name="Venkateswaran K."/>
        </authorList>
    </citation>
    <scope>NUCLEOTIDE SEQUENCE [LARGE SCALE GENOMIC DNA]</scope>
    <source>
        <strain evidence="1 2">DSM 18997</strain>
    </source>
</reference>
<dbReference type="InterPro" id="IPR011008">
    <property type="entry name" value="Dimeric_a/b-barrel"/>
</dbReference>
<dbReference type="EMBL" id="JAPDHZ010000003">
    <property type="protein sequence ID" value="MDG0791820.1"/>
    <property type="molecule type" value="Genomic_DNA"/>
</dbReference>
<dbReference type="SUPFAM" id="SSF54909">
    <property type="entry name" value="Dimeric alpha+beta barrel"/>
    <property type="match status" value="1"/>
</dbReference>
<dbReference type="Gene3D" id="3.30.70.100">
    <property type="match status" value="1"/>
</dbReference>